<sequence length="128" mass="14524">MMTQLPPVEVQRRLLIFEDSDDDLAAKMFPMRPMKERVSDHAEKTKKKDKKLVKLGSGSSVGVISKKSSTSIMAPSCSRGMLDLSLQLAQLPRPKVRPVLGKEKGTELELRIKPLLWIVPLKLYLLRW</sequence>
<reference evidence="1 2" key="1">
    <citation type="submission" date="2024-04" db="EMBL/GenBank/DDBJ databases">
        <authorList>
            <person name="Fracassetti M."/>
        </authorList>
    </citation>
    <scope>NUCLEOTIDE SEQUENCE [LARGE SCALE GENOMIC DNA]</scope>
</reference>
<dbReference type="AlphaFoldDB" id="A0AAV2CUR4"/>
<organism evidence="1 2">
    <name type="scientific">Linum trigynum</name>
    <dbReference type="NCBI Taxonomy" id="586398"/>
    <lineage>
        <taxon>Eukaryota</taxon>
        <taxon>Viridiplantae</taxon>
        <taxon>Streptophyta</taxon>
        <taxon>Embryophyta</taxon>
        <taxon>Tracheophyta</taxon>
        <taxon>Spermatophyta</taxon>
        <taxon>Magnoliopsida</taxon>
        <taxon>eudicotyledons</taxon>
        <taxon>Gunneridae</taxon>
        <taxon>Pentapetalae</taxon>
        <taxon>rosids</taxon>
        <taxon>fabids</taxon>
        <taxon>Malpighiales</taxon>
        <taxon>Linaceae</taxon>
        <taxon>Linum</taxon>
    </lineage>
</organism>
<keyword evidence="2" id="KW-1185">Reference proteome</keyword>
<name>A0AAV2CUR4_9ROSI</name>
<gene>
    <name evidence="1" type="ORF">LTRI10_LOCUS7738</name>
</gene>
<dbReference type="EMBL" id="OZ034814">
    <property type="protein sequence ID" value="CAL1360294.1"/>
    <property type="molecule type" value="Genomic_DNA"/>
</dbReference>
<evidence type="ECO:0000313" key="1">
    <source>
        <dbReference type="EMBL" id="CAL1360294.1"/>
    </source>
</evidence>
<protein>
    <submittedName>
        <fullName evidence="1">Uncharacterized protein</fullName>
    </submittedName>
</protein>
<accession>A0AAV2CUR4</accession>
<evidence type="ECO:0000313" key="2">
    <source>
        <dbReference type="Proteomes" id="UP001497516"/>
    </source>
</evidence>
<dbReference type="Proteomes" id="UP001497516">
    <property type="component" value="Chromosome 10"/>
</dbReference>
<proteinExistence type="predicted"/>